<feature type="region of interest" description="Disordered" evidence="2">
    <location>
        <begin position="170"/>
        <end position="196"/>
    </location>
</feature>
<dbReference type="Gene3D" id="4.10.60.10">
    <property type="entry name" value="Zinc finger, CCHC-type"/>
    <property type="match status" value="1"/>
</dbReference>
<sequence>MTEQASIRFCQGCNDTVAGTEACISKPKSMDAALDMIRWCQHTRKAVSAIQKPGKPELTTEKSSNSPVVLGVGSTKSSLDNRLSRMEEYMEKMMSTVTSLVQEKSARQELSPTSRSPNQDNRSSNYSPRRNYGRGRGCRNNSTDRRLNGRGYDTGECFYCHKQGHYKRNCPDLWRNNNRQQTKQLTPKKNTQDERRVEFDDDNLVHDEQEKTSAGDTSVETLHVAPIDCNMLIGADFLIKHGAILDVPPKKMNLRNTQVNLKLGGETTTSNSPIVNRVTVQHTMIVPPNSALRIDLESADMATDYLIEP</sequence>
<feature type="region of interest" description="Disordered" evidence="2">
    <location>
        <begin position="51"/>
        <end position="79"/>
    </location>
</feature>
<dbReference type="GO" id="GO:0003676">
    <property type="term" value="F:nucleic acid binding"/>
    <property type="evidence" value="ECO:0007669"/>
    <property type="project" value="InterPro"/>
</dbReference>
<dbReference type="InterPro" id="IPR001878">
    <property type="entry name" value="Znf_CCHC"/>
</dbReference>
<evidence type="ECO:0000259" key="3">
    <source>
        <dbReference type="PROSITE" id="PS50158"/>
    </source>
</evidence>
<keyword evidence="1" id="KW-0479">Metal-binding</keyword>
<feature type="compositionally biased region" description="Polar residues" evidence="2">
    <location>
        <begin position="175"/>
        <end position="189"/>
    </location>
</feature>
<feature type="domain" description="CCHC-type" evidence="3">
    <location>
        <begin position="157"/>
        <end position="172"/>
    </location>
</feature>
<dbReference type="OrthoDB" id="3439159at2759"/>
<name>A0A8S3RU25_MYTED</name>
<reference evidence="4" key="1">
    <citation type="submission" date="2021-03" db="EMBL/GenBank/DDBJ databases">
        <authorList>
            <person name="Bekaert M."/>
        </authorList>
    </citation>
    <scope>NUCLEOTIDE SEQUENCE</scope>
</reference>
<proteinExistence type="predicted"/>
<feature type="compositionally biased region" description="Polar residues" evidence="2">
    <location>
        <begin position="101"/>
        <end position="128"/>
    </location>
</feature>
<comment type="caution">
    <text evidence="4">The sequence shown here is derived from an EMBL/GenBank/DDBJ whole genome shotgun (WGS) entry which is preliminary data.</text>
</comment>
<gene>
    <name evidence="4" type="ORF">MEDL_23851</name>
</gene>
<organism evidence="4 5">
    <name type="scientific">Mytilus edulis</name>
    <name type="common">Blue mussel</name>
    <dbReference type="NCBI Taxonomy" id="6550"/>
    <lineage>
        <taxon>Eukaryota</taxon>
        <taxon>Metazoa</taxon>
        <taxon>Spiralia</taxon>
        <taxon>Lophotrochozoa</taxon>
        <taxon>Mollusca</taxon>
        <taxon>Bivalvia</taxon>
        <taxon>Autobranchia</taxon>
        <taxon>Pteriomorphia</taxon>
        <taxon>Mytilida</taxon>
        <taxon>Mytiloidea</taxon>
        <taxon>Mytilidae</taxon>
        <taxon>Mytilinae</taxon>
        <taxon>Mytilus</taxon>
    </lineage>
</organism>
<keyword evidence="1" id="KW-0862">Zinc</keyword>
<dbReference type="GO" id="GO:0008270">
    <property type="term" value="F:zinc ion binding"/>
    <property type="evidence" value="ECO:0007669"/>
    <property type="project" value="UniProtKB-KW"/>
</dbReference>
<dbReference type="EMBL" id="CAJPWZ010001209">
    <property type="protein sequence ID" value="CAG2209721.1"/>
    <property type="molecule type" value="Genomic_DNA"/>
</dbReference>
<dbReference type="AlphaFoldDB" id="A0A8S3RU25"/>
<dbReference type="Proteomes" id="UP000683360">
    <property type="component" value="Unassembled WGS sequence"/>
</dbReference>
<evidence type="ECO:0000313" key="4">
    <source>
        <dbReference type="EMBL" id="CAG2209721.1"/>
    </source>
</evidence>
<evidence type="ECO:0000313" key="5">
    <source>
        <dbReference type="Proteomes" id="UP000683360"/>
    </source>
</evidence>
<dbReference type="InterPro" id="IPR036875">
    <property type="entry name" value="Znf_CCHC_sf"/>
</dbReference>
<dbReference type="SUPFAM" id="SSF57756">
    <property type="entry name" value="Retrovirus zinc finger-like domains"/>
    <property type="match status" value="1"/>
</dbReference>
<keyword evidence="1" id="KW-0863">Zinc-finger</keyword>
<protein>
    <recommendedName>
        <fullName evidence="3">CCHC-type domain-containing protein</fullName>
    </recommendedName>
</protein>
<dbReference type="PROSITE" id="PS50158">
    <property type="entry name" value="ZF_CCHC"/>
    <property type="match status" value="1"/>
</dbReference>
<evidence type="ECO:0000256" key="2">
    <source>
        <dbReference type="SAM" id="MobiDB-lite"/>
    </source>
</evidence>
<accession>A0A8S3RU25</accession>
<evidence type="ECO:0000256" key="1">
    <source>
        <dbReference type="PROSITE-ProRule" id="PRU00047"/>
    </source>
</evidence>
<dbReference type="SMART" id="SM00343">
    <property type="entry name" value="ZnF_C2HC"/>
    <property type="match status" value="1"/>
</dbReference>
<feature type="region of interest" description="Disordered" evidence="2">
    <location>
        <begin position="101"/>
        <end position="146"/>
    </location>
</feature>
<keyword evidence="5" id="KW-1185">Reference proteome</keyword>